<dbReference type="EMBL" id="SODD01000051">
    <property type="protein sequence ID" value="TDW12645.1"/>
    <property type="molecule type" value="Genomic_DNA"/>
</dbReference>
<dbReference type="Pfam" id="PF01225">
    <property type="entry name" value="Mur_ligase"/>
    <property type="match status" value="1"/>
</dbReference>
<dbReference type="GO" id="GO:0005524">
    <property type="term" value="F:ATP binding"/>
    <property type="evidence" value="ECO:0007669"/>
    <property type="project" value="UniProtKB-UniRule"/>
</dbReference>
<dbReference type="InterPro" id="IPR036615">
    <property type="entry name" value="Mur_ligase_C_dom_sf"/>
</dbReference>
<gene>
    <name evidence="10" type="primary">murF</name>
    <name evidence="15" type="ORF">EDD63_15114</name>
</gene>
<sequence>MLIHTIQGIQEMIGGSLQLNGAAADQRVAGVSTDSRIIEQDNIYIAIAGERVDGHTYIDSASKQGAVLAIIDNEAFVTSSIATLLVEDSVKALQDLAKAYRESLDIQVIGITGSNGKTSTKDILAAGLMATYKVTKTLGNQNNEIGVPITLLRASKDTDVIVCEMGVENVGDIAFLNPMVQPTMSILTGVGAAHLATLGSKENVARAKLEIMDDLPNDGLFVYYGDDPFLAKVIDEKQDVPVERIRYGEQDDNQIQLTSFTQKDDMIYFTTSATNATFHIQTIGKHQAINALAAIACLKKLGLRDQQIQAGFDMYEPTGMRNEVVKIDRFTILNDSYKSNPESAQAAIDAFAGIEGAYRVVILGDMLDLEPDEKMYHKQVGAYVANSSFDELIAYGPLSKYYIEQASKIAPNKVYQHMDSHDAIVDYLESLENHSIAVLIKGSRGMQLDKVVDKLRGKYE</sequence>
<evidence type="ECO:0000259" key="14">
    <source>
        <dbReference type="Pfam" id="PF08245"/>
    </source>
</evidence>
<keyword evidence="1 10" id="KW-0963">Cytoplasm</keyword>
<evidence type="ECO:0000256" key="10">
    <source>
        <dbReference type="HAMAP-Rule" id="MF_02019"/>
    </source>
</evidence>
<dbReference type="SUPFAM" id="SSF53623">
    <property type="entry name" value="MurD-like peptide ligases, catalytic domain"/>
    <property type="match status" value="1"/>
</dbReference>
<evidence type="ECO:0000256" key="4">
    <source>
        <dbReference type="ARBA" id="ARBA00022741"/>
    </source>
</evidence>
<keyword evidence="8 10" id="KW-0131">Cell cycle</keyword>
<reference evidence="15 16" key="1">
    <citation type="submission" date="2019-03" db="EMBL/GenBank/DDBJ databases">
        <title>Genomic Encyclopedia of Type Strains, Phase IV (KMG-IV): sequencing the most valuable type-strain genomes for metagenomic binning, comparative biology and taxonomic classification.</title>
        <authorList>
            <person name="Goeker M."/>
        </authorList>
    </citation>
    <scope>NUCLEOTIDE SEQUENCE [LARGE SCALE GENOMIC DNA]</scope>
    <source>
        <strain evidence="15 16">DSM 28867</strain>
    </source>
</reference>
<dbReference type="AlphaFoldDB" id="A0A4R7ZCB3"/>
<keyword evidence="5 10" id="KW-0067">ATP-binding</keyword>
<keyword evidence="9 10" id="KW-0961">Cell wall biogenesis/degradation</keyword>
<protein>
    <recommendedName>
        <fullName evidence="10 11">UDP-N-acetylmuramoyl-tripeptide--D-alanyl-D-alanine ligase</fullName>
        <ecNumber evidence="10 11">6.3.2.10</ecNumber>
    </recommendedName>
    <alternativeName>
        <fullName evidence="10">D-alanyl-D-alanine-adding enzyme</fullName>
    </alternativeName>
</protein>
<feature type="domain" description="Mur ligase N-terminal catalytic" evidence="12">
    <location>
        <begin position="28"/>
        <end position="99"/>
    </location>
</feature>
<evidence type="ECO:0000256" key="11">
    <source>
        <dbReference type="RuleBase" id="RU004136"/>
    </source>
</evidence>
<comment type="pathway">
    <text evidence="10 11">Cell wall biogenesis; peptidoglycan biosynthesis.</text>
</comment>
<dbReference type="GO" id="GO:0009252">
    <property type="term" value="P:peptidoglycan biosynthetic process"/>
    <property type="evidence" value="ECO:0007669"/>
    <property type="project" value="UniProtKB-UniRule"/>
</dbReference>
<dbReference type="OrthoDB" id="9801978at2"/>
<comment type="similarity">
    <text evidence="10">Belongs to the MurCDEF family. MurF subfamily.</text>
</comment>
<feature type="domain" description="Mur ligase C-terminal" evidence="13">
    <location>
        <begin position="321"/>
        <end position="444"/>
    </location>
</feature>
<dbReference type="GO" id="GO:0047480">
    <property type="term" value="F:UDP-N-acetylmuramoyl-tripeptide-D-alanyl-D-alanine ligase activity"/>
    <property type="evidence" value="ECO:0007669"/>
    <property type="project" value="UniProtKB-UniRule"/>
</dbReference>
<dbReference type="SUPFAM" id="SSF63418">
    <property type="entry name" value="MurE/MurF N-terminal domain"/>
    <property type="match status" value="1"/>
</dbReference>
<keyword evidence="4 10" id="KW-0547">Nucleotide-binding</keyword>
<dbReference type="Gene3D" id="3.40.1390.10">
    <property type="entry name" value="MurE/MurF, N-terminal domain"/>
    <property type="match status" value="1"/>
</dbReference>
<organism evidence="15 16">
    <name type="scientific">Breznakia blatticola</name>
    <dbReference type="NCBI Taxonomy" id="1754012"/>
    <lineage>
        <taxon>Bacteria</taxon>
        <taxon>Bacillati</taxon>
        <taxon>Bacillota</taxon>
        <taxon>Erysipelotrichia</taxon>
        <taxon>Erysipelotrichales</taxon>
        <taxon>Erysipelotrichaceae</taxon>
        <taxon>Breznakia</taxon>
    </lineage>
</organism>
<dbReference type="PANTHER" id="PTHR43024">
    <property type="entry name" value="UDP-N-ACETYLMURAMOYL-TRIPEPTIDE--D-ALANYL-D-ALANINE LIGASE"/>
    <property type="match status" value="1"/>
</dbReference>
<keyword evidence="2 10" id="KW-0436">Ligase</keyword>
<dbReference type="NCBIfam" id="TIGR01143">
    <property type="entry name" value="murF"/>
    <property type="match status" value="1"/>
</dbReference>
<accession>A0A4R7ZCB3</accession>
<dbReference type="EC" id="6.3.2.10" evidence="10 11"/>
<dbReference type="InterPro" id="IPR035911">
    <property type="entry name" value="MurE/MurF_N"/>
</dbReference>
<keyword evidence="6 10" id="KW-0133">Cell shape</keyword>
<evidence type="ECO:0000256" key="7">
    <source>
        <dbReference type="ARBA" id="ARBA00022984"/>
    </source>
</evidence>
<dbReference type="InterPro" id="IPR000713">
    <property type="entry name" value="Mur_ligase_N"/>
</dbReference>
<dbReference type="InterPro" id="IPR005863">
    <property type="entry name" value="UDP-N-AcMur_synth"/>
</dbReference>
<dbReference type="GO" id="GO:0071555">
    <property type="term" value="P:cell wall organization"/>
    <property type="evidence" value="ECO:0007669"/>
    <property type="project" value="UniProtKB-KW"/>
</dbReference>
<evidence type="ECO:0000256" key="5">
    <source>
        <dbReference type="ARBA" id="ARBA00022840"/>
    </source>
</evidence>
<dbReference type="GO" id="GO:0051301">
    <property type="term" value="P:cell division"/>
    <property type="evidence" value="ECO:0007669"/>
    <property type="project" value="UniProtKB-KW"/>
</dbReference>
<keyword evidence="3 10" id="KW-0132">Cell division</keyword>
<dbReference type="GO" id="GO:0008360">
    <property type="term" value="P:regulation of cell shape"/>
    <property type="evidence" value="ECO:0007669"/>
    <property type="project" value="UniProtKB-KW"/>
</dbReference>
<dbReference type="SUPFAM" id="SSF53244">
    <property type="entry name" value="MurD-like peptide ligases, peptide-binding domain"/>
    <property type="match status" value="1"/>
</dbReference>
<dbReference type="Gene3D" id="3.40.1190.10">
    <property type="entry name" value="Mur-like, catalytic domain"/>
    <property type="match status" value="1"/>
</dbReference>
<comment type="function">
    <text evidence="10 11">Involved in cell wall formation. Catalyzes the final step in the synthesis of UDP-N-acetylmuramoyl-pentapeptide, the precursor of murein.</text>
</comment>
<dbReference type="HAMAP" id="MF_02019">
    <property type="entry name" value="MurF"/>
    <property type="match status" value="1"/>
</dbReference>
<dbReference type="Pfam" id="PF02875">
    <property type="entry name" value="Mur_ligase_C"/>
    <property type="match status" value="1"/>
</dbReference>
<dbReference type="InterPro" id="IPR004101">
    <property type="entry name" value="Mur_ligase_C"/>
</dbReference>
<evidence type="ECO:0000256" key="6">
    <source>
        <dbReference type="ARBA" id="ARBA00022960"/>
    </source>
</evidence>
<comment type="caution">
    <text evidence="15">The sequence shown here is derived from an EMBL/GenBank/DDBJ whole genome shotgun (WGS) entry which is preliminary data.</text>
</comment>
<name>A0A4R7ZCB3_9FIRM</name>
<evidence type="ECO:0000256" key="8">
    <source>
        <dbReference type="ARBA" id="ARBA00023306"/>
    </source>
</evidence>
<dbReference type="Proteomes" id="UP000294743">
    <property type="component" value="Unassembled WGS sequence"/>
</dbReference>
<feature type="binding site" evidence="10">
    <location>
        <begin position="113"/>
        <end position="119"/>
    </location>
    <ligand>
        <name>ATP</name>
        <dbReference type="ChEBI" id="CHEBI:30616"/>
    </ligand>
</feature>
<evidence type="ECO:0000256" key="1">
    <source>
        <dbReference type="ARBA" id="ARBA00022490"/>
    </source>
</evidence>
<feature type="domain" description="Mur ligase central" evidence="14">
    <location>
        <begin position="111"/>
        <end position="297"/>
    </location>
</feature>
<keyword evidence="7 10" id="KW-0573">Peptidoglycan synthesis</keyword>
<dbReference type="InterPro" id="IPR013221">
    <property type="entry name" value="Mur_ligase_cen"/>
</dbReference>
<evidence type="ECO:0000256" key="3">
    <source>
        <dbReference type="ARBA" id="ARBA00022618"/>
    </source>
</evidence>
<dbReference type="Pfam" id="PF08245">
    <property type="entry name" value="Mur_ligase_M"/>
    <property type="match status" value="1"/>
</dbReference>
<evidence type="ECO:0000259" key="13">
    <source>
        <dbReference type="Pfam" id="PF02875"/>
    </source>
</evidence>
<evidence type="ECO:0000313" key="15">
    <source>
        <dbReference type="EMBL" id="TDW12645.1"/>
    </source>
</evidence>
<dbReference type="InterPro" id="IPR036565">
    <property type="entry name" value="Mur-like_cat_sf"/>
</dbReference>
<comment type="subcellular location">
    <subcellularLocation>
        <location evidence="10 11">Cytoplasm</location>
    </subcellularLocation>
</comment>
<evidence type="ECO:0000256" key="2">
    <source>
        <dbReference type="ARBA" id="ARBA00022598"/>
    </source>
</evidence>
<comment type="catalytic activity">
    <reaction evidence="10 11">
        <text>D-alanyl-D-alanine + UDP-N-acetyl-alpha-D-muramoyl-L-alanyl-gamma-D-glutamyl-meso-2,6-diaminopimelate + ATP = UDP-N-acetyl-alpha-D-muramoyl-L-alanyl-gamma-D-glutamyl-meso-2,6-diaminopimeloyl-D-alanyl-D-alanine + ADP + phosphate + H(+)</text>
        <dbReference type="Rhea" id="RHEA:28374"/>
        <dbReference type="ChEBI" id="CHEBI:15378"/>
        <dbReference type="ChEBI" id="CHEBI:30616"/>
        <dbReference type="ChEBI" id="CHEBI:43474"/>
        <dbReference type="ChEBI" id="CHEBI:57822"/>
        <dbReference type="ChEBI" id="CHEBI:61386"/>
        <dbReference type="ChEBI" id="CHEBI:83905"/>
        <dbReference type="ChEBI" id="CHEBI:456216"/>
        <dbReference type="EC" id="6.3.2.10"/>
    </reaction>
</comment>
<proteinExistence type="inferred from homology"/>
<dbReference type="Gene3D" id="3.90.190.20">
    <property type="entry name" value="Mur ligase, C-terminal domain"/>
    <property type="match status" value="1"/>
</dbReference>
<dbReference type="PANTHER" id="PTHR43024:SF1">
    <property type="entry name" value="UDP-N-ACETYLMURAMOYL-TRIPEPTIDE--D-ALANYL-D-ALANINE LIGASE"/>
    <property type="match status" value="1"/>
</dbReference>
<keyword evidence="16" id="KW-1185">Reference proteome</keyword>
<evidence type="ECO:0000313" key="16">
    <source>
        <dbReference type="Proteomes" id="UP000294743"/>
    </source>
</evidence>
<dbReference type="UniPathway" id="UPA00219"/>
<dbReference type="InterPro" id="IPR051046">
    <property type="entry name" value="MurCDEF_CellWall_CoF430Synth"/>
</dbReference>
<dbReference type="GO" id="GO:0008766">
    <property type="term" value="F:UDP-N-acetylmuramoylalanyl-D-glutamyl-2,6-diaminopimelate-D-alanyl-D-alanine ligase activity"/>
    <property type="evidence" value="ECO:0007669"/>
    <property type="project" value="RHEA"/>
</dbReference>
<dbReference type="RefSeq" id="WP_134171139.1">
    <property type="nucleotide sequence ID" value="NZ_SODD01000051.1"/>
</dbReference>
<evidence type="ECO:0000256" key="9">
    <source>
        <dbReference type="ARBA" id="ARBA00023316"/>
    </source>
</evidence>
<evidence type="ECO:0000259" key="12">
    <source>
        <dbReference type="Pfam" id="PF01225"/>
    </source>
</evidence>
<dbReference type="GO" id="GO:0005737">
    <property type="term" value="C:cytoplasm"/>
    <property type="evidence" value="ECO:0007669"/>
    <property type="project" value="UniProtKB-SubCell"/>
</dbReference>